<dbReference type="InterPro" id="IPR044492">
    <property type="entry name" value="P_typ_ATPase_HD_dom"/>
</dbReference>
<dbReference type="Gene3D" id="3.40.1110.10">
    <property type="entry name" value="Calcium-transporting ATPase, cytoplasmic domain N"/>
    <property type="match status" value="1"/>
</dbReference>
<evidence type="ECO:0000256" key="9">
    <source>
        <dbReference type="ARBA" id="ARBA00022842"/>
    </source>
</evidence>
<feature type="transmembrane region" description="Helical" evidence="14">
    <location>
        <begin position="286"/>
        <end position="306"/>
    </location>
</feature>
<dbReference type="EMBL" id="CP019699">
    <property type="protein sequence ID" value="AQS55439.1"/>
    <property type="molecule type" value="Genomic_DNA"/>
</dbReference>
<keyword evidence="3" id="KW-0813">Transport</keyword>
<dbReference type="SFLD" id="SFLDF00027">
    <property type="entry name" value="p-type_atpase"/>
    <property type="match status" value="1"/>
</dbReference>
<dbReference type="NCBIfam" id="TIGR01512">
    <property type="entry name" value="ATPase-IB2_Cd"/>
    <property type="match status" value="1"/>
</dbReference>
<dbReference type="KEGG" id="ntr:B0W44_06195"/>
<reference evidence="16 17" key="1">
    <citation type="journal article" date="2015" name="Int. J. Syst. Evol. Microbiol.">
        <title>Novibacillus thermophilus gen. nov., sp. nov., a Gram-staining-negative and moderately thermophilic member of the family Thermoactinomycetaceae.</title>
        <authorList>
            <person name="Yang G."/>
            <person name="Chen J."/>
            <person name="Zhou S."/>
        </authorList>
    </citation>
    <scope>NUCLEOTIDE SEQUENCE [LARGE SCALE GENOMIC DNA]</scope>
    <source>
        <strain evidence="16 17">SG-1</strain>
    </source>
</reference>
<dbReference type="InterPro" id="IPR051949">
    <property type="entry name" value="Cation_Transport_ATPase"/>
</dbReference>
<dbReference type="SFLD" id="SFLDS00003">
    <property type="entry name" value="Haloacid_Dehalogenase"/>
    <property type="match status" value="1"/>
</dbReference>
<dbReference type="InterPro" id="IPR018303">
    <property type="entry name" value="ATPase_P-typ_P_site"/>
</dbReference>
<proteinExistence type="inferred from homology"/>
<evidence type="ECO:0000256" key="10">
    <source>
        <dbReference type="ARBA" id="ARBA00022967"/>
    </source>
</evidence>
<dbReference type="RefSeq" id="WP_228441570.1">
    <property type="nucleotide sequence ID" value="NZ_CP019699.1"/>
</dbReference>
<comment type="similarity">
    <text evidence="2 14">Belongs to the cation transport ATPase (P-type) (TC 3.A.3) family. Type IB subfamily.</text>
</comment>
<comment type="subcellular location">
    <subcellularLocation>
        <location evidence="1">Cell membrane</location>
        <topology evidence="1">Multi-pass membrane protein</topology>
    </subcellularLocation>
</comment>
<dbReference type="GO" id="GO:0005886">
    <property type="term" value="C:plasma membrane"/>
    <property type="evidence" value="ECO:0007669"/>
    <property type="project" value="UniProtKB-SubCell"/>
</dbReference>
<evidence type="ECO:0000313" key="16">
    <source>
        <dbReference type="EMBL" id="AQS55439.1"/>
    </source>
</evidence>
<keyword evidence="6 14" id="KW-0479">Metal-binding</keyword>
<evidence type="ECO:0000256" key="4">
    <source>
        <dbReference type="ARBA" id="ARBA00022553"/>
    </source>
</evidence>
<dbReference type="InterPro" id="IPR023299">
    <property type="entry name" value="ATPase_P-typ_cyto_dom_N"/>
</dbReference>
<dbReference type="Proteomes" id="UP000188603">
    <property type="component" value="Chromosome"/>
</dbReference>
<dbReference type="SUPFAM" id="SSF56784">
    <property type="entry name" value="HAD-like"/>
    <property type="match status" value="1"/>
</dbReference>
<dbReference type="PANTHER" id="PTHR43079">
    <property type="entry name" value="PROBABLE CADMIUM/ZINC-TRANSPORTING ATPASE HMA1"/>
    <property type="match status" value="1"/>
</dbReference>
<keyword evidence="11 14" id="KW-1133">Transmembrane helix</keyword>
<dbReference type="SUPFAM" id="SSF81653">
    <property type="entry name" value="Calcium ATPase, transduction domain A"/>
    <property type="match status" value="1"/>
</dbReference>
<dbReference type="GO" id="GO:0016887">
    <property type="term" value="F:ATP hydrolysis activity"/>
    <property type="evidence" value="ECO:0007669"/>
    <property type="project" value="InterPro"/>
</dbReference>
<dbReference type="InterPro" id="IPR059000">
    <property type="entry name" value="ATPase_P-type_domA"/>
</dbReference>
<evidence type="ECO:0000256" key="13">
    <source>
        <dbReference type="ARBA" id="ARBA00023136"/>
    </source>
</evidence>
<dbReference type="InterPro" id="IPR023214">
    <property type="entry name" value="HAD_sf"/>
</dbReference>
<feature type="transmembrane region" description="Helical" evidence="14">
    <location>
        <begin position="592"/>
        <end position="611"/>
    </location>
</feature>
<dbReference type="NCBIfam" id="TIGR01494">
    <property type="entry name" value="ATPase_P-type"/>
    <property type="match status" value="1"/>
</dbReference>
<dbReference type="Gene3D" id="3.40.50.1000">
    <property type="entry name" value="HAD superfamily/HAD-like"/>
    <property type="match status" value="1"/>
</dbReference>
<dbReference type="InterPro" id="IPR001757">
    <property type="entry name" value="P_typ_ATPase"/>
</dbReference>
<evidence type="ECO:0000256" key="14">
    <source>
        <dbReference type="RuleBase" id="RU362081"/>
    </source>
</evidence>
<feature type="transmembrane region" description="Helical" evidence="14">
    <location>
        <begin position="617"/>
        <end position="636"/>
    </location>
</feature>
<dbReference type="PROSITE" id="PS00154">
    <property type="entry name" value="ATPASE_E1_E2"/>
    <property type="match status" value="1"/>
</dbReference>
<evidence type="ECO:0000259" key="15">
    <source>
        <dbReference type="Pfam" id="PF00122"/>
    </source>
</evidence>
<evidence type="ECO:0000256" key="7">
    <source>
        <dbReference type="ARBA" id="ARBA00022741"/>
    </source>
</evidence>
<dbReference type="PRINTS" id="PR00941">
    <property type="entry name" value="CDATPASE"/>
</dbReference>
<keyword evidence="7 14" id="KW-0547">Nucleotide-binding</keyword>
<evidence type="ECO:0000256" key="8">
    <source>
        <dbReference type="ARBA" id="ARBA00022840"/>
    </source>
</evidence>
<keyword evidence="5 14" id="KW-0812">Transmembrane</keyword>
<dbReference type="AlphaFoldDB" id="A0A1U9K5U6"/>
<evidence type="ECO:0000313" key="17">
    <source>
        <dbReference type="Proteomes" id="UP000188603"/>
    </source>
</evidence>
<dbReference type="PRINTS" id="PR00119">
    <property type="entry name" value="CATATPASE"/>
</dbReference>
<protein>
    <submittedName>
        <fullName evidence="16">Cadmium-translocating P-type ATPase</fullName>
    </submittedName>
</protein>
<evidence type="ECO:0000256" key="11">
    <source>
        <dbReference type="ARBA" id="ARBA00022989"/>
    </source>
</evidence>
<evidence type="ECO:0000256" key="3">
    <source>
        <dbReference type="ARBA" id="ARBA00022448"/>
    </source>
</evidence>
<dbReference type="SFLD" id="SFLDG00002">
    <property type="entry name" value="C1.7:_P-type_atpase_like"/>
    <property type="match status" value="1"/>
</dbReference>
<dbReference type="GO" id="GO:0019829">
    <property type="term" value="F:ATPase-coupled monoatomic cation transmembrane transporter activity"/>
    <property type="evidence" value="ECO:0007669"/>
    <property type="project" value="InterPro"/>
</dbReference>
<dbReference type="Gene3D" id="2.70.150.10">
    <property type="entry name" value="Calcium-transporting ATPase, cytoplasmic transduction domain A"/>
    <property type="match status" value="1"/>
</dbReference>
<dbReference type="SUPFAM" id="SSF81665">
    <property type="entry name" value="Calcium ATPase, transmembrane domain M"/>
    <property type="match status" value="1"/>
</dbReference>
<dbReference type="InterPro" id="IPR036412">
    <property type="entry name" value="HAD-like_sf"/>
</dbReference>
<evidence type="ECO:0000256" key="6">
    <source>
        <dbReference type="ARBA" id="ARBA00022723"/>
    </source>
</evidence>
<evidence type="ECO:0000256" key="5">
    <source>
        <dbReference type="ARBA" id="ARBA00022692"/>
    </source>
</evidence>
<sequence length="638" mass="69388">MELSTAKTVQFHKRTGSRKEFLKQNGELLAAILSGVLIVTGWMLSVGDWPLASVACYLTAFVIGGYAKGKEGIEELIRDKQLNVEMLMILAAIGSAVIGYWAEGAMLIFIFALSGALETYAMNRSRRDISSLMARQPDEARLYENGVERKVPVKTLRKGQVVVVKPGDLIPVDGTVVEGVTSVDQSAITGESLPVEKKAGDDVLAGTVNVQGGILVRVDKLSDETLFQKMVQLVQKAQSEKPPQQHFIEKFERRYVVAVLVSVACVMLFTPFLLNWSWNEAAYRGMVLLVVASPCALVASVMPALLSAISNGARRGVLFKSGNHVQNLQGVRVIAFDKTGTLTKGVPEVRDIVAFHGYDEKEVLQAAASIEQLSTHPLAEAIVKRAREKDLPLSRPEGMESVTGFGITGKLNGALWKVGKEQFVDAPFVERAKERVNEFARQGKTVVFVQRERELVGLISLEDVMRPAAKQVIEELKRQGIYTVMLTGDSEETGRSLAAQAGVDAYYANCLPDEKVKRIQKLQERYGKVVMVGDGVNDAPALATASVGVGMGEGTDVALETADVVLVKNELKRIPYTVRLAKRVDRVTKQNIAFSTAVIIALITANFFQSITLPLGVIGHEGSTILVILNGLRLLAAK</sequence>
<evidence type="ECO:0000256" key="12">
    <source>
        <dbReference type="ARBA" id="ARBA00023065"/>
    </source>
</evidence>
<dbReference type="STRING" id="1471761.B0W44_06195"/>
<dbReference type="InterPro" id="IPR027256">
    <property type="entry name" value="P-typ_ATPase_IB"/>
</dbReference>
<dbReference type="NCBIfam" id="TIGR01525">
    <property type="entry name" value="ATPase-IB_hvy"/>
    <property type="match status" value="1"/>
</dbReference>
<keyword evidence="13 14" id="KW-0472">Membrane</keyword>
<keyword evidence="12" id="KW-0406">Ion transport</keyword>
<evidence type="ECO:0000256" key="2">
    <source>
        <dbReference type="ARBA" id="ARBA00006024"/>
    </source>
</evidence>
<dbReference type="PROSITE" id="PS01229">
    <property type="entry name" value="COF_2"/>
    <property type="match status" value="1"/>
</dbReference>
<dbReference type="Pfam" id="PF00122">
    <property type="entry name" value="E1-E2_ATPase"/>
    <property type="match status" value="1"/>
</dbReference>
<keyword evidence="17" id="KW-1185">Reference proteome</keyword>
<accession>A0A1U9K5U6</accession>
<dbReference type="PANTHER" id="PTHR43079:SF1">
    <property type="entry name" value="CADMIUM_ZINC-TRANSPORTING ATPASE HMA1, CHLOROPLASTIC-RELATED"/>
    <property type="match status" value="1"/>
</dbReference>
<dbReference type="FunFam" id="2.70.150.10:FF:000002">
    <property type="entry name" value="Copper-transporting ATPase 1, putative"/>
    <property type="match status" value="1"/>
</dbReference>
<feature type="transmembrane region" description="Helical" evidence="14">
    <location>
        <begin position="106"/>
        <end position="123"/>
    </location>
</feature>
<keyword evidence="4" id="KW-0597">Phosphoprotein</keyword>
<keyword evidence="14" id="KW-1003">Cell membrane</keyword>
<keyword evidence="10" id="KW-1278">Translocase</keyword>
<feature type="domain" description="P-type ATPase A" evidence="15">
    <location>
        <begin position="136"/>
        <end position="235"/>
    </location>
</feature>
<dbReference type="GO" id="GO:0046872">
    <property type="term" value="F:metal ion binding"/>
    <property type="evidence" value="ECO:0007669"/>
    <property type="project" value="UniProtKB-KW"/>
</dbReference>
<feature type="transmembrane region" description="Helical" evidence="14">
    <location>
        <begin position="255"/>
        <end position="274"/>
    </location>
</feature>
<dbReference type="GO" id="GO:0005524">
    <property type="term" value="F:ATP binding"/>
    <property type="evidence" value="ECO:0007669"/>
    <property type="project" value="UniProtKB-UniRule"/>
</dbReference>
<dbReference type="CDD" id="cd07551">
    <property type="entry name" value="P-type_ATPase_HM_ZosA_PfeT-like"/>
    <property type="match status" value="1"/>
</dbReference>
<organism evidence="16 17">
    <name type="scientific">Novibacillus thermophilus</name>
    <dbReference type="NCBI Taxonomy" id="1471761"/>
    <lineage>
        <taxon>Bacteria</taxon>
        <taxon>Bacillati</taxon>
        <taxon>Bacillota</taxon>
        <taxon>Bacilli</taxon>
        <taxon>Bacillales</taxon>
        <taxon>Thermoactinomycetaceae</taxon>
        <taxon>Novibacillus</taxon>
    </lineage>
</organism>
<feature type="transmembrane region" description="Helical" evidence="14">
    <location>
        <begin position="28"/>
        <end position="45"/>
    </location>
</feature>
<gene>
    <name evidence="16" type="ORF">B0W44_06195</name>
</gene>
<keyword evidence="8 14" id="KW-0067">ATP-binding</keyword>
<evidence type="ECO:0000256" key="1">
    <source>
        <dbReference type="ARBA" id="ARBA00004651"/>
    </source>
</evidence>
<dbReference type="InterPro" id="IPR023298">
    <property type="entry name" value="ATPase_P-typ_TM_dom_sf"/>
</dbReference>
<name>A0A1U9K5U6_9BACL</name>
<keyword evidence="9" id="KW-0460">Magnesium</keyword>
<dbReference type="Pfam" id="PF00702">
    <property type="entry name" value="Hydrolase"/>
    <property type="match status" value="1"/>
</dbReference>
<dbReference type="InterPro" id="IPR008250">
    <property type="entry name" value="ATPase_P-typ_transduc_dom_A_sf"/>
</dbReference>